<keyword evidence="2" id="KW-1185">Reference proteome</keyword>
<protein>
    <submittedName>
        <fullName evidence="1">Uncharacterized protein</fullName>
    </submittedName>
</protein>
<comment type="caution">
    <text evidence="1">The sequence shown here is derived from an EMBL/GenBank/DDBJ whole genome shotgun (WGS) entry which is preliminary data.</text>
</comment>
<name>A0A448X354_9PLAT</name>
<dbReference type="Proteomes" id="UP000784294">
    <property type="component" value="Unassembled WGS sequence"/>
</dbReference>
<sequence>MCSSLIRSFTCRPGLTPMRLCRNGQMVHCRWYECGAKVCHASEAGCRG</sequence>
<accession>A0A448X354</accession>
<gene>
    <name evidence="1" type="ORF">PXEA_LOCUS20457</name>
</gene>
<reference evidence="1" key="1">
    <citation type="submission" date="2018-11" db="EMBL/GenBank/DDBJ databases">
        <authorList>
            <consortium name="Pathogen Informatics"/>
        </authorList>
    </citation>
    <scope>NUCLEOTIDE SEQUENCE</scope>
</reference>
<proteinExistence type="predicted"/>
<evidence type="ECO:0000313" key="2">
    <source>
        <dbReference type="Proteomes" id="UP000784294"/>
    </source>
</evidence>
<organism evidence="1 2">
    <name type="scientific">Protopolystoma xenopodis</name>
    <dbReference type="NCBI Taxonomy" id="117903"/>
    <lineage>
        <taxon>Eukaryota</taxon>
        <taxon>Metazoa</taxon>
        <taxon>Spiralia</taxon>
        <taxon>Lophotrochozoa</taxon>
        <taxon>Platyhelminthes</taxon>
        <taxon>Monogenea</taxon>
        <taxon>Polyopisthocotylea</taxon>
        <taxon>Polystomatidea</taxon>
        <taxon>Polystomatidae</taxon>
        <taxon>Protopolystoma</taxon>
    </lineage>
</organism>
<evidence type="ECO:0000313" key="1">
    <source>
        <dbReference type="EMBL" id="VEL27017.1"/>
    </source>
</evidence>
<dbReference type="AlphaFoldDB" id="A0A448X354"/>
<dbReference type="EMBL" id="CAAALY010084287">
    <property type="protein sequence ID" value="VEL27017.1"/>
    <property type="molecule type" value="Genomic_DNA"/>
</dbReference>